<organism evidence="5 6">
    <name type="scientific">Salinibacterium xinjiangense</name>
    <dbReference type="NCBI Taxonomy" id="386302"/>
    <lineage>
        <taxon>Bacteria</taxon>
        <taxon>Bacillati</taxon>
        <taxon>Actinomycetota</taxon>
        <taxon>Actinomycetes</taxon>
        <taxon>Micrococcales</taxon>
        <taxon>Microbacteriaceae</taxon>
        <taxon>Salinibacterium</taxon>
    </lineage>
</organism>
<dbReference type="Gene3D" id="1.10.443.10">
    <property type="entry name" value="Intergrase catalytic core"/>
    <property type="match status" value="1"/>
</dbReference>
<dbReference type="GO" id="GO:0003677">
    <property type="term" value="F:DNA binding"/>
    <property type="evidence" value="ECO:0007669"/>
    <property type="project" value="UniProtKB-KW"/>
</dbReference>
<sequence length="400" mass="43961">MGRQAHAVGTYGKVTTAKEGSKYVAKTRLRDLDGVTRPIEASGSSISGAENALRERIAERIIPVGDAALTGETKLRDLATFWLDEVRAERRLNQTTVELYERDTKNLVLPLLGEFRLRELTVGRVDSALKRLSRDGISKGKHGRVVLSLMMGLATRHDAVLSNPVRDAGRLPKSDLTPRALTVDELHALRTAIAEWRTGESVLGPRPDGQLATIIEVLLGTSMRIGEVLALRVCDVDVTTTPAVVVIAGTLVNTKKDGLFRQDHPKKARQSRMVAIPEFAAEALRRQLASMGEMAPTTLLFRSREGTALWPNNVRRQWRTVRDGSPHLRGLDLSLVTPHTFRRTVATTLARGSGSALAAEMLGHASEEVTKLHYIEHHPMVNPLTASVLESLAPRRAEEF</sequence>
<feature type="domain" description="Tyr recombinase" evidence="4">
    <location>
        <begin position="176"/>
        <end position="390"/>
    </location>
</feature>
<dbReference type="PROSITE" id="PS51898">
    <property type="entry name" value="TYR_RECOMBINASE"/>
    <property type="match status" value="1"/>
</dbReference>
<comment type="similarity">
    <text evidence="1">Belongs to the 'phage' integrase family.</text>
</comment>
<accession>A0A2C8ZVT9</accession>
<reference evidence="5 6" key="1">
    <citation type="submission" date="2017-09" db="EMBL/GenBank/DDBJ databases">
        <authorList>
            <person name="Ehlers B."/>
            <person name="Leendertz F.H."/>
        </authorList>
    </citation>
    <scope>NUCLEOTIDE SEQUENCE [LARGE SCALE GENOMIC DNA]</scope>
    <source>
        <strain evidence="5 6">CGMCC 1.05381</strain>
    </source>
</reference>
<dbReference type="InterPro" id="IPR011010">
    <property type="entry name" value="DNA_brk_join_enz"/>
</dbReference>
<evidence type="ECO:0000313" key="6">
    <source>
        <dbReference type="Proteomes" id="UP000219440"/>
    </source>
</evidence>
<dbReference type="SUPFAM" id="SSF56349">
    <property type="entry name" value="DNA breaking-rejoining enzymes"/>
    <property type="match status" value="1"/>
</dbReference>
<evidence type="ECO:0000256" key="1">
    <source>
        <dbReference type="ARBA" id="ARBA00008857"/>
    </source>
</evidence>
<dbReference type="EMBL" id="OCST01000004">
    <property type="protein sequence ID" value="SOE69887.1"/>
    <property type="molecule type" value="Genomic_DNA"/>
</dbReference>
<keyword evidence="2" id="KW-0238">DNA-binding</keyword>
<dbReference type="Proteomes" id="UP000219440">
    <property type="component" value="Unassembled WGS sequence"/>
</dbReference>
<evidence type="ECO:0000259" key="4">
    <source>
        <dbReference type="PROSITE" id="PS51898"/>
    </source>
</evidence>
<dbReference type="InterPro" id="IPR013762">
    <property type="entry name" value="Integrase-like_cat_sf"/>
</dbReference>
<dbReference type="OrthoDB" id="4326943at2"/>
<dbReference type="PANTHER" id="PTHR30349">
    <property type="entry name" value="PHAGE INTEGRASE-RELATED"/>
    <property type="match status" value="1"/>
</dbReference>
<dbReference type="Pfam" id="PF00589">
    <property type="entry name" value="Phage_integrase"/>
    <property type="match status" value="1"/>
</dbReference>
<evidence type="ECO:0000313" key="5">
    <source>
        <dbReference type="EMBL" id="SOE69887.1"/>
    </source>
</evidence>
<dbReference type="GO" id="GO:0006310">
    <property type="term" value="P:DNA recombination"/>
    <property type="evidence" value="ECO:0007669"/>
    <property type="project" value="UniProtKB-KW"/>
</dbReference>
<dbReference type="PANTHER" id="PTHR30349:SF41">
    <property type="entry name" value="INTEGRASE_RECOMBINASE PROTEIN MJ0367-RELATED"/>
    <property type="match status" value="1"/>
</dbReference>
<dbReference type="InterPro" id="IPR050090">
    <property type="entry name" value="Tyrosine_recombinase_XerCD"/>
</dbReference>
<dbReference type="GO" id="GO:0015074">
    <property type="term" value="P:DNA integration"/>
    <property type="evidence" value="ECO:0007669"/>
    <property type="project" value="InterPro"/>
</dbReference>
<evidence type="ECO:0000256" key="2">
    <source>
        <dbReference type="ARBA" id="ARBA00023125"/>
    </source>
</evidence>
<evidence type="ECO:0000256" key="3">
    <source>
        <dbReference type="ARBA" id="ARBA00023172"/>
    </source>
</evidence>
<dbReference type="Gene3D" id="1.10.150.130">
    <property type="match status" value="1"/>
</dbReference>
<dbReference type="AlphaFoldDB" id="A0A2C8ZVT9"/>
<proteinExistence type="inferred from homology"/>
<dbReference type="InterPro" id="IPR010998">
    <property type="entry name" value="Integrase_recombinase_N"/>
</dbReference>
<dbReference type="InterPro" id="IPR002104">
    <property type="entry name" value="Integrase_catalytic"/>
</dbReference>
<name>A0A2C8ZVT9_9MICO</name>
<keyword evidence="6" id="KW-1185">Reference proteome</keyword>
<gene>
    <name evidence="5" type="ORF">SAMN06296378_2084</name>
</gene>
<dbReference type="RefSeq" id="WP_097061159.1">
    <property type="nucleotide sequence ID" value="NZ_BMLC01000003.1"/>
</dbReference>
<keyword evidence="3" id="KW-0233">DNA recombination</keyword>
<protein>
    <submittedName>
        <fullName evidence="5">Site-specific recombinase XerD</fullName>
    </submittedName>
</protein>